<dbReference type="InterPro" id="IPR018097">
    <property type="entry name" value="EGF_Ca-bd_CS"/>
</dbReference>
<dbReference type="PROSITE" id="PS00010">
    <property type="entry name" value="ASX_HYDROXYL"/>
    <property type="match status" value="1"/>
</dbReference>
<dbReference type="InterPro" id="IPR000436">
    <property type="entry name" value="Sushi_SCR_CCP_dom"/>
</dbReference>
<evidence type="ECO:0000256" key="5">
    <source>
        <dbReference type="ARBA" id="ARBA00022670"/>
    </source>
</evidence>
<keyword evidence="9" id="KW-1015">Disulfide bond</keyword>
<evidence type="ECO:0000259" key="12">
    <source>
        <dbReference type="PROSITE" id="PS50240"/>
    </source>
</evidence>
<dbReference type="Gene3D" id="2.10.25.10">
    <property type="entry name" value="Laminin"/>
    <property type="match status" value="1"/>
</dbReference>
<dbReference type="OMA" id="WRAREVC"/>
<evidence type="ECO:0000256" key="1">
    <source>
        <dbReference type="ARBA" id="ARBA00004613"/>
    </source>
</evidence>
<dbReference type="GO" id="GO:0030492">
    <property type="term" value="F:hemoglobin binding"/>
    <property type="evidence" value="ECO:0007669"/>
    <property type="project" value="UniProtKB-KW"/>
</dbReference>
<reference evidence="14 15" key="1">
    <citation type="journal article" date="2018" name="Nat. Ecol. Evol.">
        <title>Shark genomes provide insights into elasmobranch evolution and the origin of vertebrates.</title>
        <authorList>
            <person name="Hara Y"/>
            <person name="Yamaguchi K"/>
            <person name="Onimaru K"/>
            <person name="Kadota M"/>
            <person name="Koyanagi M"/>
            <person name="Keeley SD"/>
            <person name="Tatsumi K"/>
            <person name="Tanaka K"/>
            <person name="Motone F"/>
            <person name="Kageyama Y"/>
            <person name="Nozu R"/>
            <person name="Adachi N"/>
            <person name="Nishimura O"/>
            <person name="Nakagawa R"/>
            <person name="Tanegashima C"/>
            <person name="Kiyatake I"/>
            <person name="Matsumoto R"/>
            <person name="Murakumo K"/>
            <person name="Nishida K"/>
            <person name="Terakita A"/>
            <person name="Kuratani S"/>
            <person name="Sato K"/>
            <person name="Hyodo S Kuraku.S."/>
        </authorList>
    </citation>
    <scope>NUCLEOTIDE SEQUENCE [LARGE SCALE GENOMIC DNA]</scope>
</reference>
<dbReference type="AlphaFoldDB" id="A0A401PP54"/>
<keyword evidence="15" id="KW-1185">Reference proteome</keyword>
<dbReference type="SUPFAM" id="SSF50494">
    <property type="entry name" value="Trypsin-like serine proteases"/>
    <property type="match status" value="1"/>
</dbReference>
<dbReference type="InterPro" id="IPR001881">
    <property type="entry name" value="EGF-like_Ca-bd_dom"/>
</dbReference>
<dbReference type="PROSITE" id="PS01186">
    <property type="entry name" value="EGF_2"/>
    <property type="match status" value="1"/>
</dbReference>
<dbReference type="GO" id="GO:0031638">
    <property type="term" value="P:zymogen activation"/>
    <property type="evidence" value="ECO:0007669"/>
    <property type="project" value="TreeGrafter"/>
</dbReference>
<dbReference type="PROSITE" id="PS00135">
    <property type="entry name" value="TRYPSIN_SER"/>
    <property type="match status" value="1"/>
</dbReference>
<gene>
    <name evidence="14" type="ORF">scyTo_0018920</name>
</gene>
<feature type="domain" description="Sushi" evidence="13">
    <location>
        <begin position="91"/>
        <end position="162"/>
    </location>
</feature>
<dbReference type="InterPro" id="IPR009003">
    <property type="entry name" value="Peptidase_S1_PA"/>
</dbReference>
<keyword evidence="2" id="KW-0964">Secreted</keyword>
<evidence type="ECO:0000313" key="15">
    <source>
        <dbReference type="Proteomes" id="UP000288216"/>
    </source>
</evidence>
<dbReference type="Pfam" id="PF00089">
    <property type="entry name" value="Trypsin"/>
    <property type="match status" value="1"/>
</dbReference>
<sequence>EQLAKLCGGWEDDGSDSGLHEYYSTSNTLRVLFTSQGSKAKPFTGFLALYSRVDVNECDLGAHGCSHYCGNKIGGYHCYCPPGYAIRSDRRNCKKVETSCPNRVLSNSLLEPSWLTFNFRDTVMVTCERGYEIVEGFKTIPNFLAECQLDGTWKTPGYSCQLVDCSMPPSIDNGGVGFITKANVTTYRSEIQYQCNEPYYQLDSDKYRKRSCTADAVWESSGSGQILPKCIPVCGKPSNPVMFKERILKGSVATRGSFPWQVLFQQPNGAGALISDQWVLTAAHVVHEASSLSMVAGITNTRRLDHGTQLLHSQVFIHPGYNQPKAAGGSYDNDIALVRLRSKVQLGPDLSPICLPAGGPQHALPVNKVGLVSGWGITENDTLPSDLMFVRLPVRELDECRKQSVGRQMPITDNMICAGDGSGSDSCQGDSGGAFVFAHPRPRQNEFFVGGIVSWGIRCGTVGFYTKVSNYLDWIGDIMTNN</sequence>
<dbReference type="InterPro" id="IPR000742">
    <property type="entry name" value="EGF"/>
</dbReference>
<dbReference type="InterPro" id="IPR049883">
    <property type="entry name" value="NOTCH1_EGF-like"/>
</dbReference>
<evidence type="ECO:0000256" key="7">
    <source>
        <dbReference type="ARBA" id="ARBA00022729"/>
    </source>
</evidence>
<organism evidence="14 15">
    <name type="scientific">Scyliorhinus torazame</name>
    <name type="common">Cloudy catshark</name>
    <name type="synonym">Catulus torazame</name>
    <dbReference type="NCBI Taxonomy" id="75743"/>
    <lineage>
        <taxon>Eukaryota</taxon>
        <taxon>Metazoa</taxon>
        <taxon>Chordata</taxon>
        <taxon>Craniata</taxon>
        <taxon>Vertebrata</taxon>
        <taxon>Chondrichthyes</taxon>
        <taxon>Elasmobranchii</taxon>
        <taxon>Galeomorphii</taxon>
        <taxon>Galeoidea</taxon>
        <taxon>Carcharhiniformes</taxon>
        <taxon>Scyliorhinidae</taxon>
        <taxon>Scyliorhinus</taxon>
    </lineage>
</organism>
<feature type="non-terminal residue" evidence="14">
    <location>
        <position position="1"/>
    </location>
</feature>
<protein>
    <recommendedName>
        <fullName evidence="16">Complement subcomponent C1r</fullName>
    </recommendedName>
</protein>
<accession>A0A401PP54</accession>
<dbReference type="FunFam" id="2.40.10.10:FF:000054">
    <property type="entry name" value="Complement C1r subcomponent"/>
    <property type="match status" value="1"/>
</dbReference>
<dbReference type="PRINTS" id="PR00722">
    <property type="entry name" value="CHYMOTRYPSIN"/>
</dbReference>
<dbReference type="Pfam" id="PF07645">
    <property type="entry name" value="EGF_CA"/>
    <property type="match status" value="1"/>
</dbReference>
<dbReference type="InterPro" id="IPR043504">
    <property type="entry name" value="Peptidase_S1_PA_chymotrypsin"/>
</dbReference>
<dbReference type="FunFam" id="2.10.70.10:FF:000016">
    <property type="entry name" value="Mannan-binding lectin serine protease 1"/>
    <property type="match status" value="1"/>
</dbReference>
<dbReference type="Pfam" id="PF00084">
    <property type="entry name" value="Sushi"/>
    <property type="match status" value="2"/>
</dbReference>
<dbReference type="PROSITE" id="PS50240">
    <property type="entry name" value="TRYPSIN_DOM"/>
    <property type="match status" value="1"/>
</dbReference>
<keyword evidence="4 11" id="KW-0768">Sushi</keyword>
<dbReference type="OrthoDB" id="9985152at2759"/>
<dbReference type="SMART" id="SM00020">
    <property type="entry name" value="Tryp_SPc"/>
    <property type="match status" value="1"/>
</dbReference>
<dbReference type="PROSITE" id="PS50923">
    <property type="entry name" value="SUSHI"/>
    <property type="match status" value="2"/>
</dbReference>
<dbReference type="PROSITE" id="PS01187">
    <property type="entry name" value="EGF_CA"/>
    <property type="match status" value="1"/>
</dbReference>
<dbReference type="Gene3D" id="2.10.70.10">
    <property type="entry name" value="Complement Module, domain 1"/>
    <property type="match status" value="2"/>
</dbReference>
<evidence type="ECO:0000256" key="6">
    <source>
        <dbReference type="ARBA" id="ARBA00022723"/>
    </source>
</evidence>
<dbReference type="InterPro" id="IPR000152">
    <property type="entry name" value="EGF-type_Asp/Asn_hydroxyl_site"/>
</dbReference>
<evidence type="ECO:0000256" key="8">
    <source>
        <dbReference type="ARBA" id="ARBA00022801"/>
    </source>
</evidence>
<keyword evidence="6" id="KW-0479">Metal-binding</keyword>
<dbReference type="InterPro" id="IPR001314">
    <property type="entry name" value="Peptidase_S1A"/>
</dbReference>
<dbReference type="EMBL" id="BFAA01013617">
    <property type="protein sequence ID" value="GCB74930.1"/>
    <property type="molecule type" value="Genomic_DNA"/>
</dbReference>
<proteinExistence type="predicted"/>
<dbReference type="GO" id="GO:0072562">
    <property type="term" value="C:blood microparticle"/>
    <property type="evidence" value="ECO:0007669"/>
    <property type="project" value="TreeGrafter"/>
</dbReference>
<dbReference type="Proteomes" id="UP000288216">
    <property type="component" value="Unassembled WGS sequence"/>
</dbReference>
<dbReference type="InterPro" id="IPR033116">
    <property type="entry name" value="TRYPSIN_SER"/>
</dbReference>
<dbReference type="SMART" id="SM00179">
    <property type="entry name" value="EGF_CA"/>
    <property type="match status" value="1"/>
</dbReference>
<evidence type="ECO:0000256" key="10">
    <source>
        <dbReference type="ARBA" id="ARBA00023180"/>
    </source>
</evidence>
<dbReference type="GO" id="GO:0006953">
    <property type="term" value="P:acute-phase response"/>
    <property type="evidence" value="ECO:0007669"/>
    <property type="project" value="UniProtKB-KW"/>
</dbReference>
<dbReference type="GO" id="GO:0042742">
    <property type="term" value="P:defense response to bacterium"/>
    <property type="evidence" value="ECO:0007669"/>
    <property type="project" value="UniProtKB-KW"/>
</dbReference>
<dbReference type="Gene3D" id="2.40.10.10">
    <property type="entry name" value="Trypsin-like serine proteases"/>
    <property type="match status" value="2"/>
</dbReference>
<dbReference type="PANTHER" id="PTHR24255:SF38">
    <property type="entry name" value="MANNAN-BINDING LECTIN SERINE PROTEASE 1-LIKE"/>
    <property type="match status" value="1"/>
</dbReference>
<comment type="caution">
    <text evidence="11">Lacks conserved residue(s) required for the propagation of feature annotation.</text>
</comment>
<dbReference type="STRING" id="75743.A0A401PP54"/>
<dbReference type="PANTHER" id="PTHR24255">
    <property type="entry name" value="COMPLEMENT COMPONENT 1, S SUBCOMPONENT-RELATED"/>
    <property type="match status" value="1"/>
</dbReference>
<evidence type="ECO:0000256" key="11">
    <source>
        <dbReference type="PROSITE-ProRule" id="PRU00302"/>
    </source>
</evidence>
<evidence type="ECO:0000259" key="13">
    <source>
        <dbReference type="PROSITE" id="PS50923"/>
    </source>
</evidence>
<keyword evidence="10" id="KW-0325">Glycoprotein</keyword>
<evidence type="ECO:0000313" key="14">
    <source>
        <dbReference type="EMBL" id="GCB74930.1"/>
    </source>
</evidence>
<keyword evidence="7" id="KW-0732">Signal</keyword>
<dbReference type="CDD" id="cd00033">
    <property type="entry name" value="CCP"/>
    <property type="match status" value="1"/>
</dbReference>
<comment type="caution">
    <text evidence="14">The sequence shown here is derived from an EMBL/GenBank/DDBJ whole genome shotgun (WGS) entry which is preliminary data.</text>
</comment>
<dbReference type="CDD" id="cd00190">
    <property type="entry name" value="Tryp_SPc"/>
    <property type="match status" value="1"/>
</dbReference>
<keyword evidence="5" id="KW-0645">Protease</keyword>
<dbReference type="GO" id="GO:0016209">
    <property type="term" value="F:antioxidant activity"/>
    <property type="evidence" value="ECO:0007669"/>
    <property type="project" value="UniProtKB-KW"/>
</dbReference>
<dbReference type="SUPFAM" id="SSF57535">
    <property type="entry name" value="Complement control module/SCR domain"/>
    <property type="match status" value="2"/>
</dbReference>
<dbReference type="SMART" id="SM00032">
    <property type="entry name" value="CCP"/>
    <property type="match status" value="2"/>
</dbReference>
<evidence type="ECO:0000256" key="4">
    <source>
        <dbReference type="ARBA" id="ARBA00022659"/>
    </source>
</evidence>
<keyword evidence="3" id="KW-0245">EGF-like domain</keyword>
<evidence type="ECO:0008006" key="16">
    <source>
        <dbReference type="Google" id="ProtNLM"/>
    </source>
</evidence>
<evidence type="ECO:0000256" key="2">
    <source>
        <dbReference type="ARBA" id="ARBA00022525"/>
    </source>
</evidence>
<dbReference type="InterPro" id="IPR035976">
    <property type="entry name" value="Sushi/SCR/CCP_sf"/>
</dbReference>
<feature type="domain" description="Peptidase S1" evidence="12">
    <location>
        <begin position="247"/>
        <end position="480"/>
    </location>
</feature>
<feature type="domain" description="Sushi" evidence="13">
    <location>
        <begin position="163"/>
        <end position="232"/>
    </location>
</feature>
<evidence type="ECO:0000256" key="9">
    <source>
        <dbReference type="ARBA" id="ARBA00023157"/>
    </source>
</evidence>
<dbReference type="GO" id="GO:0005509">
    <property type="term" value="F:calcium ion binding"/>
    <property type="evidence" value="ECO:0007669"/>
    <property type="project" value="InterPro"/>
</dbReference>
<dbReference type="SUPFAM" id="SSF57196">
    <property type="entry name" value="EGF/Laminin"/>
    <property type="match status" value="1"/>
</dbReference>
<evidence type="ECO:0000256" key="3">
    <source>
        <dbReference type="ARBA" id="ARBA00022536"/>
    </source>
</evidence>
<name>A0A401PP54_SCYTO</name>
<keyword evidence="8" id="KW-0378">Hydrolase</keyword>
<comment type="subcellular location">
    <subcellularLocation>
        <location evidence="1">Secreted</location>
    </subcellularLocation>
</comment>
<dbReference type="GO" id="GO:0004252">
    <property type="term" value="F:serine-type endopeptidase activity"/>
    <property type="evidence" value="ECO:0007669"/>
    <property type="project" value="InterPro"/>
</dbReference>
<dbReference type="InterPro" id="IPR001254">
    <property type="entry name" value="Trypsin_dom"/>
</dbReference>
<dbReference type="CDD" id="cd00054">
    <property type="entry name" value="EGF_CA"/>
    <property type="match status" value="1"/>
</dbReference>